<dbReference type="GO" id="GO:0004034">
    <property type="term" value="F:aldose 1-epimerase activity"/>
    <property type="evidence" value="ECO:0007669"/>
    <property type="project" value="UniProtKB-EC"/>
</dbReference>
<protein>
    <submittedName>
        <fullName evidence="4">Galactose-1-epimerase</fullName>
        <ecNumber evidence="4">5.1.3.3</ecNumber>
    </submittedName>
</protein>
<dbReference type="SUPFAM" id="SSF74650">
    <property type="entry name" value="Galactose mutarotase-like"/>
    <property type="match status" value="1"/>
</dbReference>
<dbReference type="PANTHER" id="PTHR10091">
    <property type="entry name" value="ALDOSE-1-EPIMERASE"/>
    <property type="match status" value="1"/>
</dbReference>
<evidence type="ECO:0000256" key="3">
    <source>
        <dbReference type="ARBA" id="ARBA00023277"/>
    </source>
</evidence>
<dbReference type="InterPro" id="IPR008183">
    <property type="entry name" value="Aldose_1/G6P_1-epimerase"/>
</dbReference>
<accession>A0ABY6B5G5</accession>
<reference evidence="4" key="1">
    <citation type="submission" date="2022-10" db="EMBL/GenBank/DDBJ databases">
        <title>Characterization and whole genome sequencing of a new Roseateles species, isolated from fresh water.</title>
        <authorList>
            <person name="Guliayeva D.Y."/>
            <person name="Akhremchuk A.E."/>
            <person name="Sikolenko M.A."/>
            <person name="Valentovich L.N."/>
            <person name="Sidarenka A.V."/>
        </authorList>
    </citation>
    <scope>NUCLEOTIDE SEQUENCE</scope>
    <source>
        <strain evidence="4">BIM B-1768</strain>
    </source>
</reference>
<dbReference type="Pfam" id="PF01263">
    <property type="entry name" value="Aldose_epim"/>
    <property type="match status" value="1"/>
</dbReference>
<gene>
    <name evidence="4" type="ORF">N4261_12280</name>
</gene>
<dbReference type="CDD" id="cd09019">
    <property type="entry name" value="galactose_mutarotase_like"/>
    <property type="match status" value="1"/>
</dbReference>
<dbReference type="InterPro" id="IPR047215">
    <property type="entry name" value="Galactose_mutarotase-like"/>
</dbReference>
<dbReference type="PANTHER" id="PTHR10091:SF0">
    <property type="entry name" value="GALACTOSE MUTAROTASE"/>
    <property type="match status" value="1"/>
</dbReference>
<evidence type="ECO:0000256" key="2">
    <source>
        <dbReference type="ARBA" id="ARBA00023235"/>
    </source>
</evidence>
<organism evidence="4 5">
    <name type="scientific">Roseateles amylovorans</name>
    <dbReference type="NCBI Taxonomy" id="2978473"/>
    <lineage>
        <taxon>Bacteria</taxon>
        <taxon>Pseudomonadati</taxon>
        <taxon>Pseudomonadota</taxon>
        <taxon>Betaproteobacteria</taxon>
        <taxon>Burkholderiales</taxon>
        <taxon>Sphaerotilaceae</taxon>
        <taxon>Roseateles</taxon>
    </lineage>
</organism>
<dbReference type="Gene3D" id="2.70.98.10">
    <property type="match status" value="1"/>
</dbReference>
<keyword evidence="5" id="KW-1185">Reference proteome</keyword>
<dbReference type="EMBL" id="CP104562">
    <property type="protein sequence ID" value="UXH80598.1"/>
    <property type="molecule type" value="Genomic_DNA"/>
</dbReference>
<dbReference type="InterPro" id="IPR011013">
    <property type="entry name" value="Gal_mutarotase_sf_dom"/>
</dbReference>
<keyword evidence="2 4" id="KW-0413">Isomerase</keyword>
<dbReference type="Proteomes" id="UP001064933">
    <property type="component" value="Chromosome"/>
</dbReference>
<dbReference type="NCBIfam" id="NF008277">
    <property type="entry name" value="PRK11055.1"/>
    <property type="match status" value="1"/>
</dbReference>
<sequence>MADTLEPGPAAPDAAGARTRCADAADAWTLTGPDGLQIRVLGYGASWVGCRVPLRDGTSREVLLGFDDLDSQRRNLAYVGATIGRWANRIAGLKLRREERAWTLASEPGLNHQLHGGPGGFHQRDWTLLEQTDHRIRLGLHSPEGDQGFPGALDVEVLYTLLGGLGVEIELRARLGGPRACPVGMTNHAYFQLDGHGDVDVRHQRLQVAASQVLPVDGHGLPTGGPVSVVQEGSTGRFDFRTLRAIEKPLDHAFLLDPSATPMARPAATLKSADGLVAMDVFTTLPAMQVYTGEFLASGTQHCSPCWPAFGGIALEPQYLPDSPHHPEWPQPDCWLQPGGLWSHRIRYRFRA</sequence>
<dbReference type="RefSeq" id="WP_261760415.1">
    <property type="nucleotide sequence ID" value="NZ_CP104562.2"/>
</dbReference>
<name>A0ABY6B5G5_9BURK</name>
<keyword evidence="3" id="KW-0119">Carbohydrate metabolism</keyword>
<evidence type="ECO:0000313" key="5">
    <source>
        <dbReference type="Proteomes" id="UP001064933"/>
    </source>
</evidence>
<comment type="similarity">
    <text evidence="1">Belongs to the aldose epimerase family.</text>
</comment>
<evidence type="ECO:0000313" key="4">
    <source>
        <dbReference type="EMBL" id="UXH80598.1"/>
    </source>
</evidence>
<proteinExistence type="inferred from homology"/>
<evidence type="ECO:0000256" key="1">
    <source>
        <dbReference type="ARBA" id="ARBA00006206"/>
    </source>
</evidence>
<dbReference type="InterPro" id="IPR014718">
    <property type="entry name" value="GH-type_carb-bd"/>
</dbReference>
<dbReference type="EC" id="5.1.3.3" evidence="4"/>